<dbReference type="InterPro" id="IPR001584">
    <property type="entry name" value="Integrase_cat-core"/>
</dbReference>
<dbReference type="Proteomes" id="UP000257109">
    <property type="component" value="Unassembled WGS sequence"/>
</dbReference>
<feature type="domain" description="Integrase catalytic" evidence="2">
    <location>
        <begin position="27"/>
        <end position="136"/>
    </location>
</feature>
<feature type="compositionally biased region" description="Low complexity" evidence="1">
    <location>
        <begin position="239"/>
        <end position="254"/>
    </location>
</feature>
<evidence type="ECO:0000256" key="1">
    <source>
        <dbReference type="SAM" id="MobiDB-lite"/>
    </source>
</evidence>
<evidence type="ECO:0000313" key="3">
    <source>
        <dbReference type="EMBL" id="RDX81177.1"/>
    </source>
</evidence>
<keyword evidence="4" id="KW-1185">Reference proteome</keyword>
<evidence type="ECO:0000313" key="4">
    <source>
        <dbReference type="Proteomes" id="UP000257109"/>
    </source>
</evidence>
<proteinExistence type="predicted"/>
<protein>
    <recommendedName>
        <fullName evidence="2">Integrase catalytic domain-containing protein</fullName>
    </recommendedName>
</protein>
<dbReference type="STRING" id="157652.A0A371FS73"/>
<feature type="non-terminal residue" evidence="3">
    <location>
        <position position="1"/>
    </location>
</feature>
<dbReference type="OrthoDB" id="1938465at2759"/>
<dbReference type="AlphaFoldDB" id="A0A371FS73"/>
<dbReference type="PANTHER" id="PTHR42648">
    <property type="entry name" value="TRANSPOSASE, PUTATIVE-RELATED"/>
    <property type="match status" value="1"/>
</dbReference>
<dbReference type="GO" id="GO:0015074">
    <property type="term" value="P:DNA integration"/>
    <property type="evidence" value="ECO:0007669"/>
    <property type="project" value="InterPro"/>
</dbReference>
<dbReference type="EMBL" id="QJKJ01007988">
    <property type="protein sequence ID" value="RDX81177.1"/>
    <property type="molecule type" value="Genomic_DNA"/>
</dbReference>
<dbReference type="InterPro" id="IPR057670">
    <property type="entry name" value="SH3_retrovirus"/>
</dbReference>
<dbReference type="InterPro" id="IPR012337">
    <property type="entry name" value="RNaseH-like_sf"/>
</dbReference>
<dbReference type="PROSITE" id="PS50994">
    <property type="entry name" value="INTEGRASE"/>
    <property type="match status" value="1"/>
</dbReference>
<reference evidence="3" key="1">
    <citation type="submission" date="2018-05" db="EMBL/GenBank/DDBJ databases">
        <title>Draft genome of Mucuna pruriens seed.</title>
        <authorList>
            <person name="Nnadi N.E."/>
            <person name="Vos R."/>
            <person name="Hasami M.H."/>
            <person name="Devisetty U.K."/>
            <person name="Aguiy J.C."/>
        </authorList>
    </citation>
    <scope>NUCLEOTIDE SEQUENCE [LARGE SCALE GENOMIC DNA]</scope>
    <source>
        <strain evidence="3">JCA_2017</strain>
    </source>
</reference>
<accession>A0A371FS73</accession>
<gene>
    <name evidence="3" type="ORF">CR513_38173</name>
</gene>
<comment type="caution">
    <text evidence="3">The sequence shown here is derived from an EMBL/GenBank/DDBJ whole genome shotgun (WGS) entry which is preliminary data.</text>
</comment>
<dbReference type="PANTHER" id="PTHR42648:SF26">
    <property type="entry name" value="INTEGRASE CATALYTIC DOMAIN-CONTAINING PROTEIN"/>
    <property type="match status" value="1"/>
</dbReference>
<name>A0A371FS73_MUCPR</name>
<dbReference type="Gene3D" id="3.30.420.10">
    <property type="entry name" value="Ribonuclease H-like superfamily/Ribonuclease H"/>
    <property type="match status" value="1"/>
</dbReference>
<dbReference type="InterPro" id="IPR036397">
    <property type="entry name" value="RNaseH_sf"/>
</dbReference>
<dbReference type="InterPro" id="IPR039537">
    <property type="entry name" value="Retrotran_Ty1/copia-like"/>
</dbReference>
<dbReference type="Pfam" id="PF25597">
    <property type="entry name" value="SH3_retrovirus"/>
    <property type="match status" value="1"/>
</dbReference>
<feature type="region of interest" description="Disordered" evidence="1">
    <location>
        <begin position="239"/>
        <end position="260"/>
    </location>
</feature>
<organism evidence="3 4">
    <name type="scientific">Mucuna pruriens</name>
    <name type="common">Velvet bean</name>
    <name type="synonym">Dolichos pruriens</name>
    <dbReference type="NCBI Taxonomy" id="157652"/>
    <lineage>
        <taxon>Eukaryota</taxon>
        <taxon>Viridiplantae</taxon>
        <taxon>Streptophyta</taxon>
        <taxon>Embryophyta</taxon>
        <taxon>Tracheophyta</taxon>
        <taxon>Spermatophyta</taxon>
        <taxon>Magnoliopsida</taxon>
        <taxon>eudicotyledons</taxon>
        <taxon>Gunneridae</taxon>
        <taxon>Pentapetalae</taxon>
        <taxon>rosids</taxon>
        <taxon>fabids</taxon>
        <taxon>Fabales</taxon>
        <taxon>Fabaceae</taxon>
        <taxon>Papilionoideae</taxon>
        <taxon>50 kb inversion clade</taxon>
        <taxon>NPAAA clade</taxon>
        <taxon>indigoferoid/millettioid clade</taxon>
        <taxon>Phaseoleae</taxon>
        <taxon>Mucuna</taxon>
    </lineage>
</organism>
<dbReference type="SUPFAM" id="SSF53098">
    <property type="entry name" value="Ribonuclease H-like"/>
    <property type="match status" value="1"/>
</dbReference>
<dbReference type="GO" id="GO:0003676">
    <property type="term" value="F:nucleic acid binding"/>
    <property type="evidence" value="ECO:0007669"/>
    <property type="project" value="InterPro"/>
</dbReference>
<evidence type="ECO:0000259" key="2">
    <source>
        <dbReference type="PROSITE" id="PS50994"/>
    </source>
</evidence>
<sequence length="260" mass="29445">MPPSTSCGFSYYVAFVDAHTKFTWIYLLKTLVENQFSLTIKAVQSDWGGEFLQFTNFLTQIGVHHRVICPHTHHQNGTVECKHRHTVELGLTLLAQASLPLKYWDHAFLTSVYLIKRLPTSSLNFDIPFSELFGQFPDYSFLRVFGCARFLLLRPYHKNKFQFRSTECIFLGYSIAHKGHKCLSLDGKMSFSMSTNFPTQIFFPVSLPNNSLSAPADIPLPLPLDSTLHVHTTLPLANWAPNPNPSPSLANPTNIRPMTT</sequence>